<proteinExistence type="predicted"/>
<dbReference type="Proteomes" id="UP000503447">
    <property type="component" value="Chromosome"/>
</dbReference>
<dbReference type="InterPro" id="IPR011006">
    <property type="entry name" value="CheY-like_superfamily"/>
</dbReference>
<evidence type="ECO:0000256" key="2">
    <source>
        <dbReference type="PROSITE-ProRule" id="PRU00169"/>
    </source>
</evidence>
<dbReference type="CDD" id="cd00156">
    <property type="entry name" value="REC"/>
    <property type="match status" value="1"/>
</dbReference>
<gene>
    <name evidence="4" type="ORF">FTUN_4124</name>
</gene>
<feature type="domain" description="Response regulatory" evidence="3">
    <location>
        <begin position="1"/>
        <end position="104"/>
    </location>
</feature>
<dbReference type="PANTHER" id="PTHR44591">
    <property type="entry name" value="STRESS RESPONSE REGULATOR PROTEIN 1"/>
    <property type="match status" value="1"/>
</dbReference>
<accession>A0A6M5YR72</accession>
<dbReference type="InterPro" id="IPR001789">
    <property type="entry name" value="Sig_transdc_resp-reg_receiver"/>
</dbReference>
<organism evidence="4 5">
    <name type="scientific">Frigoriglobus tundricola</name>
    <dbReference type="NCBI Taxonomy" id="2774151"/>
    <lineage>
        <taxon>Bacteria</taxon>
        <taxon>Pseudomonadati</taxon>
        <taxon>Planctomycetota</taxon>
        <taxon>Planctomycetia</taxon>
        <taxon>Gemmatales</taxon>
        <taxon>Gemmataceae</taxon>
        <taxon>Frigoriglobus</taxon>
    </lineage>
</organism>
<evidence type="ECO:0000313" key="5">
    <source>
        <dbReference type="Proteomes" id="UP000503447"/>
    </source>
</evidence>
<dbReference type="KEGG" id="ftj:FTUN_4124"/>
<evidence type="ECO:0000313" key="4">
    <source>
        <dbReference type="EMBL" id="QJW96567.1"/>
    </source>
</evidence>
<feature type="modified residue" description="4-aspartylphosphate" evidence="2">
    <location>
        <position position="39"/>
    </location>
</feature>
<dbReference type="InterPro" id="IPR050595">
    <property type="entry name" value="Bact_response_regulator"/>
</dbReference>
<dbReference type="Pfam" id="PF00072">
    <property type="entry name" value="Response_reg"/>
    <property type="match status" value="1"/>
</dbReference>
<dbReference type="GO" id="GO:0000160">
    <property type="term" value="P:phosphorelay signal transduction system"/>
    <property type="evidence" value="ECO:0007669"/>
    <property type="project" value="InterPro"/>
</dbReference>
<sequence>MTKLVLTRTGYTVLEAADGLEALALVEKYREPIHLLLTDLVMPHMSGREVADRVLALRPDVRVLFMSGYTEDATVMRSVESAAAHFLHKPFTIAVLTQKVRAVLDAPAAAPGT</sequence>
<dbReference type="AlphaFoldDB" id="A0A6M5YR72"/>
<dbReference type="SMART" id="SM00448">
    <property type="entry name" value="REC"/>
    <property type="match status" value="1"/>
</dbReference>
<evidence type="ECO:0000259" key="3">
    <source>
        <dbReference type="PROSITE" id="PS50110"/>
    </source>
</evidence>
<reference evidence="5" key="1">
    <citation type="submission" date="2020-05" db="EMBL/GenBank/DDBJ databases">
        <title>Frigoriglobus tundricola gen. nov., sp. nov., a psychrotolerant cellulolytic planctomycete of the family Gemmataceae with two divergent copies of 16S rRNA gene.</title>
        <authorList>
            <person name="Kulichevskaya I.S."/>
            <person name="Ivanova A.A."/>
            <person name="Naumoff D.G."/>
            <person name="Beletsky A.V."/>
            <person name="Rijpstra W.I.C."/>
            <person name="Sinninghe Damste J.S."/>
            <person name="Mardanov A.V."/>
            <person name="Ravin N.V."/>
            <person name="Dedysh S.N."/>
        </authorList>
    </citation>
    <scope>NUCLEOTIDE SEQUENCE [LARGE SCALE GENOMIC DNA]</scope>
    <source>
        <strain evidence="5">PL17</strain>
    </source>
</reference>
<dbReference type="PANTHER" id="PTHR44591:SF3">
    <property type="entry name" value="RESPONSE REGULATORY DOMAIN-CONTAINING PROTEIN"/>
    <property type="match status" value="1"/>
</dbReference>
<evidence type="ECO:0000256" key="1">
    <source>
        <dbReference type="ARBA" id="ARBA00022553"/>
    </source>
</evidence>
<dbReference type="Gene3D" id="3.40.50.2300">
    <property type="match status" value="1"/>
</dbReference>
<keyword evidence="1 2" id="KW-0597">Phosphoprotein</keyword>
<dbReference type="RefSeq" id="WP_261361940.1">
    <property type="nucleotide sequence ID" value="NZ_CP053452.2"/>
</dbReference>
<dbReference type="PROSITE" id="PS50110">
    <property type="entry name" value="RESPONSE_REGULATORY"/>
    <property type="match status" value="1"/>
</dbReference>
<protein>
    <recommendedName>
        <fullName evidence="3">Response regulatory domain-containing protein</fullName>
    </recommendedName>
</protein>
<dbReference type="SUPFAM" id="SSF52172">
    <property type="entry name" value="CheY-like"/>
    <property type="match status" value="1"/>
</dbReference>
<keyword evidence="5" id="KW-1185">Reference proteome</keyword>
<dbReference type="EMBL" id="CP053452">
    <property type="protein sequence ID" value="QJW96567.1"/>
    <property type="molecule type" value="Genomic_DNA"/>
</dbReference>
<name>A0A6M5YR72_9BACT</name>